<dbReference type="InterPro" id="IPR015940">
    <property type="entry name" value="UBA"/>
</dbReference>
<keyword evidence="4" id="KW-1185">Reference proteome</keyword>
<organism evidence="3 4">
    <name type="scientific">Desmophyllum pertusum</name>
    <dbReference type="NCBI Taxonomy" id="174260"/>
    <lineage>
        <taxon>Eukaryota</taxon>
        <taxon>Metazoa</taxon>
        <taxon>Cnidaria</taxon>
        <taxon>Anthozoa</taxon>
        <taxon>Hexacorallia</taxon>
        <taxon>Scleractinia</taxon>
        <taxon>Caryophylliina</taxon>
        <taxon>Caryophylliidae</taxon>
        <taxon>Desmophyllum</taxon>
    </lineage>
</organism>
<dbReference type="AlphaFoldDB" id="A0A9X0D776"/>
<dbReference type="Gene3D" id="1.10.8.10">
    <property type="entry name" value="DNA helicase RuvA subunit, C-terminal domain"/>
    <property type="match status" value="1"/>
</dbReference>
<protein>
    <recommendedName>
        <fullName evidence="2">UBA domain-containing protein</fullName>
    </recommendedName>
</protein>
<evidence type="ECO:0000313" key="4">
    <source>
        <dbReference type="Proteomes" id="UP001163046"/>
    </source>
</evidence>
<evidence type="ECO:0000313" key="3">
    <source>
        <dbReference type="EMBL" id="KAJ7389096.1"/>
    </source>
</evidence>
<dbReference type="Proteomes" id="UP001163046">
    <property type="component" value="Unassembled WGS sequence"/>
</dbReference>
<feature type="region of interest" description="Disordered" evidence="1">
    <location>
        <begin position="1"/>
        <end position="37"/>
    </location>
</feature>
<dbReference type="SUPFAM" id="SSF46934">
    <property type="entry name" value="UBA-like"/>
    <property type="match status" value="1"/>
</dbReference>
<feature type="compositionally biased region" description="Basic and acidic residues" evidence="1">
    <location>
        <begin position="1"/>
        <end position="12"/>
    </location>
</feature>
<evidence type="ECO:0000256" key="1">
    <source>
        <dbReference type="SAM" id="MobiDB-lite"/>
    </source>
</evidence>
<comment type="caution">
    <text evidence="3">The sequence shown here is derived from an EMBL/GenBank/DDBJ whole genome shotgun (WGS) entry which is preliminary data.</text>
</comment>
<sequence>MAETPTDAKKDLSQIMSGSSEIVEQAHPRARSKSKYDGPNEEFLQMLMNLGISRNAAEKGLFMTDNSSVDAAASWVLDNQHYLI</sequence>
<dbReference type="InterPro" id="IPR009060">
    <property type="entry name" value="UBA-like_sf"/>
</dbReference>
<dbReference type="EMBL" id="MU825441">
    <property type="protein sequence ID" value="KAJ7389096.1"/>
    <property type="molecule type" value="Genomic_DNA"/>
</dbReference>
<dbReference type="OrthoDB" id="1733656at2759"/>
<dbReference type="PROSITE" id="PS50030">
    <property type="entry name" value="UBA"/>
    <property type="match status" value="1"/>
</dbReference>
<name>A0A9X0D776_9CNID</name>
<evidence type="ECO:0000259" key="2">
    <source>
        <dbReference type="PROSITE" id="PS50030"/>
    </source>
</evidence>
<reference evidence="3" key="1">
    <citation type="submission" date="2023-01" db="EMBL/GenBank/DDBJ databases">
        <title>Genome assembly of the deep-sea coral Lophelia pertusa.</title>
        <authorList>
            <person name="Herrera S."/>
            <person name="Cordes E."/>
        </authorList>
    </citation>
    <scope>NUCLEOTIDE SEQUENCE</scope>
    <source>
        <strain evidence="3">USNM1676648</strain>
        <tissue evidence="3">Polyp</tissue>
    </source>
</reference>
<dbReference type="CDD" id="cd14296">
    <property type="entry name" value="UBA1_scUBP14_like"/>
    <property type="match status" value="1"/>
</dbReference>
<accession>A0A9X0D776</accession>
<proteinExistence type="predicted"/>
<feature type="domain" description="UBA" evidence="2">
    <location>
        <begin position="38"/>
        <end position="79"/>
    </location>
</feature>
<gene>
    <name evidence="3" type="ORF">OS493_033679</name>
</gene>
<dbReference type="Pfam" id="PF22562">
    <property type="entry name" value="UBA_7"/>
    <property type="match status" value="1"/>
</dbReference>